<proteinExistence type="predicted"/>
<comment type="caution">
    <text evidence="1">The sequence shown here is derived from an EMBL/GenBank/DDBJ whole genome shotgun (WGS) entry which is preliminary data.</text>
</comment>
<dbReference type="OrthoDB" id="6352550at2"/>
<evidence type="ECO:0000313" key="2">
    <source>
        <dbReference type="Proteomes" id="UP000185578"/>
    </source>
</evidence>
<dbReference type="EMBL" id="MSCT01000018">
    <property type="protein sequence ID" value="OLF52969.1"/>
    <property type="molecule type" value="Genomic_DNA"/>
</dbReference>
<organism evidence="1 2">
    <name type="scientific">Pseudomonas chlororaphis</name>
    <dbReference type="NCBI Taxonomy" id="587753"/>
    <lineage>
        <taxon>Bacteria</taxon>
        <taxon>Pseudomonadati</taxon>
        <taxon>Pseudomonadota</taxon>
        <taxon>Gammaproteobacteria</taxon>
        <taxon>Pseudomonadales</taxon>
        <taxon>Pseudomonadaceae</taxon>
        <taxon>Pseudomonas</taxon>
    </lineage>
</organism>
<sequence>MAFVIREGDPTTTGGKVIAGSANAFVVNQRVARIADPVWCPVCQTVGYIAEGHHTLLDSQQATAVEGSLVQCGCPSGANRLIATQRSVISGNQPTIALDSDYVGPAVINTQRWADAIHQGYPQNEFADAVPRDRVRGLTVAHGDIVSPPLSVQDTQHLVEPGFHIVQSPMSRAALETLLFGQADEAVLEKFRRLNPQLSSDAKPGQLVVLSHPDNNLYTREEALLMEAADKVSAALASMSDEETAFMLKYRAQIESILSYGSTALGVGTAAAGNHIDSLKRTLLEIEALHQRFFLRDGHLRSVEFFSERRKLFTQLDASLSAIPRMSIAFPDHPKLKQALGISSHSLVHRWTQAGAVGQIPGYATHIDGVSRASTLLKWGGWLGIAFGGGASYVKVQDVCLAGSREACEKVRFTETGSFSGGVGGGVIAGALLTASTSGSICVAIGVPTGGIGGVVCGLVVAGSGSYFASRGASAGEFLGELIYEGRAIW</sequence>
<name>A0A1Q8EMG9_9PSED</name>
<dbReference type="Pfam" id="PF05488">
    <property type="entry name" value="PAAR_motif"/>
    <property type="match status" value="1"/>
</dbReference>
<evidence type="ECO:0008006" key="3">
    <source>
        <dbReference type="Google" id="ProtNLM"/>
    </source>
</evidence>
<dbReference type="RefSeq" id="WP_075120750.1">
    <property type="nucleotide sequence ID" value="NZ_MSCT01000018.1"/>
</dbReference>
<gene>
    <name evidence="1" type="ORF">BTN82_19580</name>
</gene>
<evidence type="ECO:0000313" key="1">
    <source>
        <dbReference type="EMBL" id="OLF52969.1"/>
    </source>
</evidence>
<dbReference type="CDD" id="cd14744">
    <property type="entry name" value="PAAR_CT_2"/>
    <property type="match status" value="1"/>
</dbReference>
<accession>A0A1Q8EMG9</accession>
<dbReference type="Proteomes" id="UP000185578">
    <property type="component" value="Unassembled WGS sequence"/>
</dbReference>
<dbReference type="InterPro" id="IPR008727">
    <property type="entry name" value="PAAR_motif"/>
</dbReference>
<dbReference type="AlphaFoldDB" id="A0A1Q8EMG9"/>
<protein>
    <recommendedName>
        <fullName evidence="3">PAAR domain-containing protein</fullName>
    </recommendedName>
</protein>
<dbReference type="Gene3D" id="2.60.200.60">
    <property type="match status" value="1"/>
</dbReference>
<reference evidence="1 2" key="1">
    <citation type="submission" date="2016-12" db="EMBL/GenBank/DDBJ databases">
        <authorList>
            <person name="Song W.-J."/>
            <person name="Kurnit D.M."/>
        </authorList>
    </citation>
    <scope>NUCLEOTIDE SEQUENCE [LARGE SCALE GENOMIC DNA]</scope>
    <source>
        <strain evidence="1 2">PCL1601</strain>
    </source>
</reference>